<dbReference type="InterPro" id="IPR045122">
    <property type="entry name" value="Csc1-like"/>
</dbReference>
<dbReference type="Proteomes" id="UP001604277">
    <property type="component" value="Unassembled WGS sequence"/>
</dbReference>
<keyword evidence="3" id="KW-1133">Transmembrane helix</keyword>
<evidence type="ECO:0000313" key="6">
    <source>
        <dbReference type="Proteomes" id="UP001604277"/>
    </source>
</evidence>
<gene>
    <name evidence="5" type="ORF">Fot_12684</name>
</gene>
<organism evidence="5 6">
    <name type="scientific">Forsythia ovata</name>
    <dbReference type="NCBI Taxonomy" id="205694"/>
    <lineage>
        <taxon>Eukaryota</taxon>
        <taxon>Viridiplantae</taxon>
        <taxon>Streptophyta</taxon>
        <taxon>Embryophyta</taxon>
        <taxon>Tracheophyta</taxon>
        <taxon>Spermatophyta</taxon>
        <taxon>Magnoliopsida</taxon>
        <taxon>eudicotyledons</taxon>
        <taxon>Gunneridae</taxon>
        <taxon>Pentapetalae</taxon>
        <taxon>asterids</taxon>
        <taxon>lamiids</taxon>
        <taxon>Lamiales</taxon>
        <taxon>Oleaceae</taxon>
        <taxon>Forsythieae</taxon>
        <taxon>Forsythia</taxon>
    </lineage>
</organism>
<accession>A0ABD1WNA4</accession>
<dbReference type="Pfam" id="PF14703">
    <property type="entry name" value="PHM7_cyt"/>
    <property type="match status" value="1"/>
</dbReference>
<comment type="caution">
    <text evidence="5">The sequence shown here is derived from an EMBL/GenBank/DDBJ whole genome shotgun (WGS) entry which is preliminary data.</text>
</comment>
<dbReference type="InterPro" id="IPR027815">
    <property type="entry name" value="CSC1/OSCA1-like_cyt"/>
</dbReference>
<keyword evidence="3" id="KW-0472">Membrane</keyword>
<keyword evidence="3" id="KW-0812">Transmembrane</keyword>
<dbReference type="EMBL" id="JBFOLJ010000003">
    <property type="protein sequence ID" value="KAL2551154.1"/>
    <property type="molecule type" value="Genomic_DNA"/>
</dbReference>
<dbReference type="PANTHER" id="PTHR13018">
    <property type="entry name" value="PROBABLE MEMBRANE PROTEIN DUF221-RELATED"/>
    <property type="match status" value="1"/>
</dbReference>
<reference evidence="6" key="1">
    <citation type="submission" date="2024-07" db="EMBL/GenBank/DDBJ databases">
        <title>Two chromosome-level genome assemblies of Korean endemic species Abeliophyllum distichum and Forsythia ovata (Oleaceae).</title>
        <authorList>
            <person name="Jang H."/>
        </authorList>
    </citation>
    <scope>NUCLEOTIDE SEQUENCE [LARGE SCALE GENOMIC DNA]</scope>
</reference>
<name>A0ABD1WNA4_9LAMI</name>
<keyword evidence="6" id="KW-1185">Reference proteome</keyword>
<sequence>MGDTFCNVHVAVKLKVRYLFPLFYFLFESRWIGCEVTVLAMCWCSLDCTVRDVLKIFGPIAIAALLVLIPLNASGGTLFFLCRDLVVSNIDKLSISNIRPKSYKSICDTNEQHDTEINSARVMAEEDITKNSDNIVQCLGEEVIGAELVACNFCAKELILSRSQVSPVNIIVGSHVWVEDPVLAWIDGEVTRIDGQDVHVKTTNGKKVLVRNVPHVSGRSISDSIENFFKRNHPDHYLCHQAVYNANEFARLIRKRDRLQNWLDYNQLKFERHPEKRPTSKKGFLGLCGKSVDFIDLYKEQIKELD</sequence>
<evidence type="ECO:0000259" key="4">
    <source>
        <dbReference type="PROSITE" id="PS51844"/>
    </source>
</evidence>
<dbReference type="GO" id="GO:0005524">
    <property type="term" value="F:ATP binding"/>
    <property type="evidence" value="ECO:0007669"/>
    <property type="project" value="UniProtKB-KW"/>
</dbReference>
<feature type="domain" description="Myosin N-terminal SH3-like" evidence="4">
    <location>
        <begin position="171"/>
        <end position="233"/>
    </location>
</feature>
<feature type="transmembrane region" description="Helical" evidence="3">
    <location>
        <begin position="56"/>
        <end position="81"/>
    </location>
</feature>
<evidence type="ECO:0000256" key="3">
    <source>
        <dbReference type="SAM" id="Phobius"/>
    </source>
</evidence>
<dbReference type="PROSITE" id="PS51844">
    <property type="entry name" value="SH3_LIKE"/>
    <property type="match status" value="1"/>
</dbReference>
<dbReference type="PANTHER" id="PTHR13018:SF98">
    <property type="entry name" value="TO DEHYDRATION PROTEIN, PUTATIVE, EXPRESSED-RELATED"/>
    <property type="match status" value="1"/>
</dbReference>
<keyword evidence="2" id="KW-0067">ATP-binding</keyword>
<proteinExistence type="predicted"/>
<dbReference type="SUPFAM" id="SSF50084">
    <property type="entry name" value="Myosin S1 fragment, N-terminal domain"/>
    <property type="match status" value="1"/>
</dbReference>
<evidence type="ECO:0000256" key="1">
    <source>
        <dbReference type="ARBA" id="ARBA00022741"/>
    </source>
</evidence>
<evidence type="ECO:0000313" key="5">
    <source>
        <dbReference type="EMBL" id="KAL2551154.1"/>
    </source>
</evidence>
<protein>
    <submittedName>
        <fullName evidence="5">CSC1-like protein</fullName>
    </submittedName>
</protein>
<dbReference type="AlphaFoldDB" id="A0ABD1WNA4"/>
<keyword evidence="1" id="KW-0547">Nucleotide-binding</keyword>
<dbReference type="InterPro" id="IPR004009">
    <property type="entry name" value="SH3_Myosin"/>
</dbReference>
<evidence type="ECO:0000256" key="2">
    <source>
        <dbReference type="ARBA" id="ARBA00022840"/>
    </source>
</evidence>